<dbReference type="PANTHER" id="PTHR47989">
    <property type="entry name" value="OS01G0750732 PROTEIN"/>
    <property type="match status" value="1"/>
</dbReference>
<evidence type="ECO:0000256" key="1">
    <source>
        <dbReference type="ARBA" id="ARBA00022527"/>
    </source>
</evidence>
<dbReference type="GO" id="GO:0005524">
    <property type="term" value="F:ATP binding"/>
    <property type="evidence" value="ECO:0007669"/>
    <property type="project" value="UniProtKB-UniRule"/>
</dbReference>
<feature type="transmembrane region" description="Helical" evidence="9">
    <location>
        <begin position="63"/>
        <end position="83"/>
    </location>
</feature>
<evidence type="ECO:0000259" key="10">
    <source>
        <dbReference type="PROSITE" id="PS50011"/>
    </source>
</evidence>
<keyword evidence="4" id="KW-0418">Kinase</keyword>
<dbReference type="InterPro" id="IPR017441">
    <property type="entry name" value="Protein_kinase_ATP_BS"/>
</dbReference>
<reference evidence="11 12" key="1">
    <citation type="submission" date="2024-01" db="EMBL/GenBank/DDBJ databases">
        <title>The genomes of 5 underutilized Papilionoideae crops provide insights into root nodulation and disease resistanc.</title>
        <authorList>
            <person name="Jiang F."/>
        </authorList>
    </citation>
    <scope>NUCLEOTIDE SEQUENCE [LARGE SCALE GENOMIC DNA]</scope>
    <source>
        <strain evidence="11">JINMINGXINNONG_FW02</strain>
        <tissue evidence="11">Leaves</tissue>
    </source>
</reference>
<keyword evidence="9" id="KW-0812">Transmembrane</keyword>
<dbReference type="Gene3D" id="1.10.510.10">
    <property type="entry name" value="Transferase(Phosphotransferase) domain 1"/>
    <property type="match status" value="1"/>
</dbReference>
<proteinExistence type="inferred from homology"/>
<keyword evidence="9" id="KW-0472">Membrane</keyword>
<evidence type="ECO:0000256" key="9">
    <source>
        <dbReference type="SAM" id="Phobius"/>
    </source>
</evidence>
<accession>A0AAN9R7B4</accession>
<evidence type="ECO:0000256" key="5">
    <source>
        <dbReference type="ARBA" id="ARBA00022840"/>
    </source>
</evidence>
<protein>
    <recommendedName>
        <fullName evidence="10">Protein kinase domain-containing protein</fullName>
    </recommendedName>
</protein>
<dbReference type="FunFam" id="3.30.200.20:FF:000039">
    <property type="entry name" value="receptor-like protein kinase FERONIA"/>
    <property type="match status" value="1"/>
</dbReference>
<comment type="caution">
    <text evidence="11">The sequence shown here is derived from an EMBL/GenBank/DDBJ whole genome shotgun (WGS) entry which is preliminary data.</text>
</comment>
<evidence type="ECO:0000256" key="3">
    <source>
        <dbReference type="ARBA" id="ARBA00022741"/>
    </source>
</evidence>
<comment type="similarity">
    <text evidence="7">Belongs to the protein kinase superfamily.</text>
</comment>
<keyword evidence="12" id="KW-1185">Reference proteome</keyword>
<evidence type="ECO:0000313" key="12">
    <source>
        <dbReference type="Proteomes" id="UP001374584"/>
    </source>
</evidence>
<dbReference type="PROSITE" id="PS50011">
    <property type="entry name" value="PROTEIN_KINASE_DOM"/>
    <property type="match status" value="1"/>
</dbReference>
<evidence type="ECO:0000313" key="11">
    <source>
        <dbReference type="EMBL" id="KAK7365015.1"/>
    </source>
</evidence>
<dbReference type="Proteomes" id="UP001374584">
    <property type="component" value="Unassembled WGS sequence"/>
</dbReference>
<organism evidence="11 12">
    <name type="scientific">Phaseolus coccineus</name>
    <name type="common">Scarlet runner bean</name>
    <name type="synonym">Phaseolus multiflorus</name>
    <dbReference type="NCBI Taxonomy" id="3886"/>
    <lineage>
        <taxon>Eukaryota</taxon>
        <taxon>Viridiplantae</taxon>
        <taxon>Streptophyta</taxon>
        <taxon>Embryophyta</taxon>
        <taxon>Tracheophyta</taxon>
        <taxon>Spermatophyta</taxon>
        <taxon>Magnoliopsida</taxon>
        <taxon>eudicotyledons</taxon>
        <taxon>Gunneridae</taxon>
        <taxon>Pentapetalae</taxon>
        <taxon>rosids</taxon>
        <taxon>fabids</taxon>
        <taxon>Fabales</taxon>
        <taxon>Fabaceae</taxon>
        <taxon>Papilionoideae</taxon>
        <taxon>50 kb inversion clade</taxon>
        <taxon>NPAAA clade</taxon>
        <taxon>indigoferoid/millettioid clade</taxon>
        <taxon>Phaseoleae</taxon>
        <taxon>Phaseolus</taxon>
    </lineage>
</organism>
<dbReference type="PANTHER" id="PTHR47989:SF62">
    <property type="entry name" value="OS05G0423500 PROTEIN"/>
    <property type="match status" value="1"/>
</dbReference>
<dbReference type="GO" id="GO:0004674">
    <property type="term" value="F:protein serine/threonine kinase activity"/>
    <property type="evidence" value="ECO:0007669"/>
    <property type="project" value="UniProtKB-KW"/>
</dbReference>
<keyword evidence="3 6" id="KW-0547">Nucleotide-binding</keyword>
<dbReference type="InterPro" id="IPR000719">
    <property type="entry name" value="Prot_kinase_dom"/>
</dbReference>
<dbReference type="SUPFAM" id="SSF56112">
    <property type="entry name" value="Protein kinase-like (PK-like)"/>
    <property type="match status" value="1"/>
</dbReference>
<dbReference type="AlphaFoldDB" id="A0AAN9R7B4"/>
<evidence type="ECO:0000256" key="2">
    <source>
        <dbReference type="ARBA" id="ARBA00022679"/>
    </source>
</evidence>
<evidence type="ECO:0000256" key="7">
    <source>
        <dbReference type="RuleBase" id="RU000304"/>
    </source>
</evidence>
<dbReference type="PROSITE" id="PS00108">
    <property type="entry name" value="PROTEIN_KINASE_ST"/>
    <property type="match status" value="1"/>
</dbReference>
<keyword evidence="2" id="KW-0808">Transferase</keyword>
<name>A0AAN9R7B4_PHACN</name>
<dbReference type="InterPro" id="IPR011009">
    <property type="entry name" value="Kinase-like_dom_sf"/>
</dbReference>
<dbReference type="InterPro" id="IPR008271">
    <property type="entry name" value="Ser/Thr_kinase_AS"/>
</dbReference>
<feature type="binding site" evidence="6">
    <location>
        <position position="156"/>
    </location>
    <ligand>
        <name>ATP</name>
        <dbReference type="ChEBI" id="CHEBI:30616"/>
    </ligand>
</feature>
<dbReference type="EMBL" id="JAYMYR010000005">
    <property type="protein sequence ID" value="KAK7365015.1"/>
    <property type="molecule type" value="Genomic_DNA"/>
</dbReference>
<dbReference type="SMART" id="SM00220">
    <property type="entry name" value="S_TKc"/>
    <property type="match status" value="1"/>
</dbReference>
<keyword evidence="1 7" id="KW-0723">Serine/threonine-protein kinase</keyword>
<sequence>MHPYESSADTSYSDAFLNGLEIFKISEASSNNLAGLNPDPVQTPQNNSPGQNGKTSSGSATTIIGVVAGVVSGVVLISLVVFFGSGTTHTKSKNNESKSKMSQNSSLPTDLCHRFSLDEMRTATQNFDEAFIVGTGGFGHVYKGYIDGGSTPVAIKRLKPDSQQGGREFLNEIKMLSQLRHRNIVSLIGYCNDNMEMILVYNFMTRGTLRDHLYNTDNPAISWKQRLQICIGAARGLHYLHTGAKHMIIHRDVKSTNILLDDKWVAKVSDFGLSRLGPIGTSKVHVSTDVRGSFGYLCKDL</sequence>
<dbReference type="Gene3D" id="3.30.200.20">
    <property type="entry name" value="Phosphorylase Kinase, domain 1"/>
    <property type="match status" value="1"/>
</dbReference>
<evidence type="ECO:0000256" key="8">
    <source>
        <dbReference type="SAM" id="MobiDB-lite"/>
    </source>
</evidence>
<dbReference type="InterPro" id="IPR001245">
    <property type="entry name" value="Ser-Thr/Tyr_kinase_cat_dom"/>
</dbReference>
<dbReference type="PROSITE" id="PS00107">
    <property type="entry name" value="PROTEIN_KINASE_ATP"/>
    <property type="match status" value="1"/>
</dbReference>
<dbReference type="Pfam" id="PF07714">
    <property type="entry name" value="PK_Tyr_Ser-Thr"/>
    <property type="match status" value="1"/>
</dbReference>
<feature type="region of interest" description="Disordered" evidence="8">
    <location>
        <begin position="34"/>
        <end position="57"/>
    </location>
</feature>
<evidence type="ECO:0000256" key="4">
    <source>
        <dbReference type="ARBA" id="ARBA00022777"/>
    </source>
</evidence>
<keyword evidence="5 6" id="KW-0067">ATP-binding</keyword>
<evidence type="ECO:0000256" key="6">
    <source>
        <dbReference type="PROSITE-ProRule" id="PRU10141"/>
    </source>
</evidence>
<feature type="domain" description="Protein kinase" evidence="10">
    <location>
        <begin position="127"/>
        <end position="301"/>
    </location>
</feature>
<gene>
    <name evidence="11" type="ORF">VNO80_13765</name>
</gene>
<keyword evidence="9" id="KW-1133">Transmembrane helix</keyword>